<dbReference type="InterPro" id="IPR020057">
    <property type="entry name" value="Ribosomal_bL25_b-dom"/>
</dbReference>
<organism evidence="7 8">
    <name type="scientific">Anaerosporobacter mobilis DSM 15930</name>
    <dbReference type="NCBI Taxonomy" id="1120996"/>
    <lineage>
        <taxon>Bacteria</taxon>
        <taxon>Bacillati</taxon>
        <taxon>Bacillota</taxon>
        <taxon>Clostridia</taxon>
        <taxon>Lachnospirales</taxon>
        <taxon>Lachnospiraceae</taxon>
        <taxon>Anaerosporobacter</taxon>
    </lineage>
</organism>
<evidence type="ECO:0000256" key="4">
    <source>
        <dbReference type="ARBA" id="ARBA00023274"/>
    </source>
</evidence>
<dbReference type="RefSeq" id="WP_073287789.1">
    <property type="nucleotide sequence ID" value="NZ_FRCP01000011.1"/>
</dbReference>
<dbReference type="STRING" id="1120996.SAMN02746066_02319"/>
<dbReference type="Pfam" id="PF14693">
    <property type="entry name" value="Ribosomal_TL5_C"/>
    <property type="match status" value="1"/>
</dbReference>
<evidence type="ECO:0000313" key="8">
    <source>
        <dbReference type="Proteomes" id="UP000184038"/>
    </source>
</evidence>
<keyword evidence="3 7" id="KW-0689">Ribosomal protein</keyword>
<evidence type="ECO:0000259" key="5">
    <source>
        <dbReference type="Pfam" id="PF01386"/>
    </source>
</evidence>
<dbReference type="InterPro" id="IPR020056">
    <property type="entry name" value="Rbsml_bL25/Gln-tRNA_synth_N"/>
</dbReference>
<protein>
    <submittedName>
        <fullName evidence="7">Large subunit ribosomal protein L25</fullName>
    </submittedName>
</protein>
<dbReference type="PANTHER" id="PTHR33284:SF1">
    <property type="entry name" value="RIBOSOMAL PROTEIN L25_GLN-TRNA SYNTHETASE, ANTI-CODON-BINDING DOMAIN-CONTAINING PROTEIN"/>
    <property type="match status" value="1"/>
</dbReference>
<evidence type="ECO:0000256" key="1">
    <source>
        <dbReference type="ARBA" id="ARBA00022730"/>
    </source>
</evidence>
<dbReference type="EMBL" id="FRCP01000011">
    <property type="protein sequence ID" value="SHM53081.1"/>
    <property type="molecule type" value="Genomic_DNA"/>
</dbReference>
<reference evidence="7 8" key="1">
    <citation type="submission" date="2016-11" db="EMBL/GenBank/DDBJ databases">
        <authorList>
            <person name="Jaros S."/>
            <person name="Januszkiewicz K."/>
            <person name="Wedrychowicz H."/>
        </authorList>
    </citation>
    <scope>NUCLEOTIDE SEQUENCE [LARGE SCALE GENOMIC DNA]</scope>
    <source>
        <strain evidence="7 8">DSM 15930</strain>
    </source>
</reference>
<dbReference type="InterPro" id="IPR020930">
    <property type="entry name" value="Ribosomal_uL5_bac-type"/>
</dbReference>
<name>A0A1M7JJK7_9FIRM</name>
<dbReference type="PANTHER" id="PTHR33284">
    <property type="entry name" value="RIBOSOMAL PROTEIN L25/GLN-TRNA SYNTHETASE, ANTI-CODON-BINDING DOMAIN-CONTAINING PROTEIN"/>
    <property type="match status" value="1"/>
</dbReference>
<dbReference type="NCBIfam" id="TIGR00731">
    <property type="entry name" value="bL25_bact_ctc"/>
    <property type="match status" value="1"/>
</dbReference>
<dbReference type="GO" id="GO:0022625">
    <property type="term" value="C:cytosolic large ribosomal subunit"/>
    <property type="evidence" value="ECO:0007669"/>
    <property type="project" value="TreeGrafter"/>
</dbReference>
<dbReference type="Gene3D" id="2.170.120.20">
    <property type="entry name" value="Ribosomal protein L25, beta domain"/>
    <property type="match status" value="1"/>
</dbReference>
<evidence type="ECO:0000259" key="6">
    <source>
        <dbReference type="Pfam" id="PF14693"/>
    </source>
</evidence>
<keyword evidence="8" id="KW-1185">Reference proteome</keyword>
<evidence type="ECO:0000256" key="2">
    <source>
        <dbReference type="ARBA" id="ARBA00022884"/>
    </source>
</evidence>
<keyword evidence="1" id="KW-0699">rRNA-binding</keyword>
<dbReference type="GO" id="GO:0008097">
    <property type="term" value="F:5S rRNA binding"/>
    <property type="evidence" value="ECO:0007669"/>
    <property type="project" value="InterPro"/>
</dbReference>
<dbReference type="SUPFAM" id="SSF50715">
    <property type="entry name" value="Ribosomal protein L25-like"/>
    <property type="match status" value="1"/>
</dbReference>
<dbReference type="GO" id="GO:0003735">
    <property type="term" value="F:structural constituent of ribosome"/>
    <property type="evidence" value="ECO:0007669"/>
    <property type="project" value="InterPro"/>
</dbReference>
<dbReference type="InterPro" id="IPR001021">
    <property type="entry name" value="Ribosomal_bL25_long"/>
</dbReference>
<dbReference type="GO" id="GO:0006412">
    <property type="term" value="P:translation"/>
    <property type="evidence" value="ECO:0007669"/>
    <property type="project" value="InterPro"/>
</dbReference>
<dbReference type="Gene3D" id="2.40.240.10">
    <property type="entry name" value="Ribosomal Protein L25, Chain P"/>
    <property type="match status" value="1"/>
</dbReference>
<sequence>MNILNAEIRSPNLKAKGVRKKGFVPGCIYGPKLVESLSLQFNKSDIIQLLKRKSKGNTLMIDINGEKMVALLDEVSMNTLKHEVEHISFHALDLEQKVLCSANIILNNKDKVSGIIEQVMYEIPYKAFPVDIVDSITIEMEGIQTGDKITVADVEFPQQDKIELAVNEDSMILKVVDKKLAAV</sequence>
<feature type="domain" description="Large ribosomal subunit protein bL25 beta" evidence="6">
    <location>
        <begin position="111"/>
        <end position="177"/>
    </location>
</feature>
<dbReference type="OrthoDB" id="9790002at2"/>
<gene>
    <name evidence="7" type="ORF">SAMN02746066_02319</name>
</gene>
<dbReference type="CDD" id="cd00495">
    <property type="entry name" value="Ribosomal_L25_TL5_CTC"/>
    <property type="match status" value="1"/>
</dbReference>
<dbReference type="InterPro" id="IPR011035">
    <property type="entry name" value="Ribosomal_bL25/Gln-tRNA_synth"/>
</dbReference>
<dbReference type="InterPro" id="IPR029751">
    <property type="entry name" value="Ribosomal_L25_dom"/>
</dbReference>
<keyword evidence="2" id="KW-0694">RNA-binding</keyword>
<evidence type="ECO:0000313" key="7">
    <source>
        <dbReference type="EMBL" id="SHM53081.1"/>
    </source>
</evidence>
<dbReference type="InterPro" id="IPR037121">
    <property type="entry name" value="Ribosomal_bL25_C"/>
</dbReference>
<dbReference type="Proteomes" id="UP000184038">
    <property type="component" value="Unassembled WGS sequence"/>
</dbReference>
<dbReference type="Pfam" id="PF01386">
    <property type="entry name" value="Ribosomal_L25p"/>
    <property type="match status" value="1"/>
</dbReference>
<keyword evidence="4" id="KW-0687">Ribonucleoprotein</keyword>
<accession>A0A1M7JJK7</accession>
<feature type="domain" description="Large ribosomal subunit protein bL25 L25" evidence="5">
    <location>
        <begin position="4"/>
        <end position="89"/>
    </location>
</feature>
<dbReference type="AlphaFoldDB" id="A0A1M7JJK7"/>
<evidence type="ECO:0000256" key="3">
    <source>
        <dbReference type="ARBA" id="ARBA00022980"/>
    </source>
</evidence>
<proteinExistence type="predicted"/>